<dbReference type="AlphaFoldDB" id="A0A4U5VSW8"/>
<keyword evidence="6" id="KW-0378">Hydrolase</keyword>
<dbReference type="Pfam" id="PF13359">
    <property type="entry name" value="DDE_Tnp_4"/>
    <property type="match status" value="1"/>
</dbReference>
<protein>
    <submittedName>
        <fullName evidence="9">Putative nuclease HARBI1</fullName>
    </submittedName>
</protein>
<evidence type="ECO:0000256" key="1">
    <source>
        <dbReference type="ARBA" id="ARBA00001968"/>
    </source>
</evidence>
<dbReference type="InterPro" id="IPR045249">
    <property type="entry name" value="HARBI1-like"/>
</dbReference>
<evidence type="ECO:0000259" key="8">
    <source>
        <dbReference type="Pfam" id="PF13359"/>
    </source>
</evidence>
<evidence type="ECO:0000256" key="5">
    <source>
        <dbReference type="ARBA" id="ARBA00022723"/>
    </source>
</evidence>
<dbReference type="EMBL" id="CM014100">
    <property type="protein sequence ID" value="TKS91361.1"/>
    <property type="molecule type" value="Genomic_DNA"/>
</dbReference>
<dbReference type="GO" id="GO:0004518">
    <property type="term" value="F:nuclease activity"/>
    <property type="evidence" value="ECO:0007669"/>
    <property type="project" value="UniProtKB-KW"/>
</dbReference>
<evidence type="ECO:0000256" key="4">
    <source>
        <dbReference type="ARBA" id="ARBA00022722"/>
    </source>
</evidence>
<dbReference type="InterPro" id="IPR027806">
    <property type="entry name" value="HARBI1_dom"/>
</dbReference>
<dbReference type="GO" id="GO:0005634">
    <property type="term" value="C:nucleus"/>
    <property type="evidence" value="ECO:0007669"/>
    <property type="project" value="UniProtKB-SubCell"/>
</dbReference>
<name>A0A4U5VSW8_COLLU</name>
<evidence type="ECO:0000256" key="3">
    <source>
        <dbReference type="ARBA" id="ARBA00006958"/>
    </source>
</evidence>
<dbReference type="GO" id="GO:0046872">
    <property type="term" value="F:metal ion binding"/>
    <property type="evidence" value="ECO:0007669"/>
    <property type="project" value="UniProtKB-KW"/>
</dbReference>
<comment type="cofactor">
    <cofactor evidence="1">
        <name>a divalent metal cation</name>
        <dbReference type="ChEBI" id="CHEBI:60240"/>
    </cofactor>
</comment>
<evidence type="ECO:0000256" key="7">
    <source>
        <dbReference type="ARBA" id="ARBA00023242"/>
    </source>
</evidence>
<comment type="similarity">
    <text evidence="3">Belongs to the HARBI1 family.</text>
</comment>
<dbReference type="STRING" id="240159.A0A4U5VSW8"/>
<keyword evidence="4" id="KW-0540">Nuclease</keyword>
<dbReference type="OrthoDB" id="2668416at2759"/>
<keyword evidence="5" id="KW-0479">Metal-binding</keyword>
<keyword evidence="7" id="KW-0539">Nucleus</keyword>
<sequence>MDVSECVLSAGRAVLDMVEREWQPLSPGELEQRLDQAVEETLEAELMEKLRAQPPAVYVQLLPGPAHLQTQVSLTATPSPPEEETPEPGEEAAAVKHIADLLQSSKSRARMAGRARLSLSHTVLLSLTLLTERVSYRSVSRRFHLEKGNIHRIFFSFCERVNMLEETLIRWPAGTEAAEALVPFCCPEKEQEEQQGIPHVLGVLGHTRIPIRLPIGKHNVESTVPEVKRMKKEAHPDSWLNLQLICDHKGRFLHCRISKGSDVDRGSALRDKLKQHPELMPSGSCLVARAGYPLTAQILTPYSGSHGPREELFNKMLEEHFHLLDQAIANLRARFQRLRYLDIGNYDRARAVVLTACVLHNVFLDMGQVVQGQVEKEEAQPRMRRERWTTKVYKDVTPSQTCCLKALTLEARDATRPDGKLVFIDVNEEFCHIKVYFNRISRLGLHTQHK</sequence>
<feature type="domain" description="DDE Tnp4" evidence="8">
    <location>
        <begin position="239"/>
        <end position="361"/>
    </location>
</feature>
<accession>A0A4U5VSW8</accession>
<proteinExistence type="inferred from homology"/>
<dbReference type="GO" id="GO:0016787">
    <property type="term" value="F:hydrolase activity"/>
    <property type="evidence" value="ECO:0007669"/>
    <property type="project" value="UniProtKB-KW"/>
</dbReference>
<dbReference type="PANTHER" id="PTHR22930:SF255">
    <property type="entry name" value="ELONGIN B"/>
    <property type="match status" value="1"/>
</dbReference>
<evidence type="ECO:0000313" key="10">
    <source>
        <dbReference type="Proteomes" id="UP000298787"/>
    </source>
</evidence>
<evidence type="ECO:0000313" key="9">
    <source>
        <dbReference type="EMBL" id="TKS91361.1"/>
    </source>
</evidence>
<evidence type="ECO:0000256" key="2">
    <source>
        <dbReference type="ARBA" id="ARBA00004123"/>
    </source>
</evidence>
<keyword evidence="10" id="KW-1185">Reference proteome</keyword>
<organism evidence="9 10">
    <name type="scientific">Collichthys lucidus</name>
    <name type="common">Big head croaker</name>
    <name type="synonym">Sciaena lucida</name>
    <dbReference type="NCBI Taxonomy" id="240159"/>
    <lineage>
        <taxon>Eukaryota</taxon>
        <taxon>Metazoa</taxon>
        <taxon>Chordata</taxon>
        <taxon>Craniata</taxon>
        <taxon>Vertebrata</taxon>
        <taxon>Euteleostomi</taxon>
        <taxon>Actinopterygii</taxon>
        <taxon>Neopterygii</taxon>
        <taxon>Teleostei</taxon>
        <taxon>Neoteleostei</taxon>
        <taxon>Acanthomorphata</taxon>
        <taxon>Eupercaria</taxon>
        <taxon>Sciaenidae</taxon>
        <taxon>Collichthys</taxon>
    </lineage>
</organism>
<reference evidence="9 10" key="1">
    <citation type="submission" date="2019-01" db="EMBL/GenBank/DDBJ databases">
        <title>Genome Assembly of Collichthys lucidus.</title>
        <authorList>
            <person name="Cai M."/>
            <person name="Xiao S."/>
        </authorList>
    </citation>
    <scope>NUCLEOTIDE SEQUENCE [LARGE SCALE GENOMIC DNA]</scope>
    <source>
        <strain evidence="9">JT15FE1705JMU</strain>
        <tissue evidence="9">Muscle</tissue>
    </source>
</reference>
<comment type="subcellular location">
    <subcellularLocation>
        <location evidence="2">Nucleus</location>
    </subcellularLocation>
</comment>
<evidence type="ECO:0000256" key="6">
    <source>
        <dbReference type="ARBA" id="ARBA00022801"/>
    </source>
</evidence>
<gene>
    <name evidence="9" type="ORF">D9C73_026440</name>
</gene>
<dbReference type="PANTHER" id="PTHR22930">
    <property type="match status" value="1"/>
</dbReference>
<dbReference type="Proteomes" id="UP000298787">
    <property type="component" value="Chromosome 23"/>
</dbReference>